<dbReference type="RefSeq" id="WP_264952741.1">
    <property type="nucleotide sequence ID" value="NZ_JAPDVE010000001.1"/>
</dbReference>
<evidence type="ECO:0000313" key="2">
    <source>
        <dbReference type="EMBL" id="MCW4131600.1"/>
    </source>
</evidence>
<feature type="transmembrane region" description="Helical" evidence="1">
    <location>
        <begin position="184"/>
        <end position="204"/>
    </location>
</feature>
<reference evidence="2" key="1">
    <citation type="submission" date="2022-11" db="EMBL/GenBank/DDBJ databases">
        <title>Genomic repertoires linked with pathogenic potency of arthritogenic Prevotella copri isolated from the gut of rheumatoid arthritis patients.</title>
        <authorList>
            <person name="Nii T."/>
            <person name="Maeda Y."/>
            <person name="Motooka D."/>
            <person name="Naito M."/>
            <person name="Matsumoto Y."/>
            <person name="Ogawa T."/>
            <person name="Oguro-Igashira E."/>
            <person name="Kishikawa T."/>
            <person name="Yamashita M."/>
            <person name="Koizumi S."/>
            <person name="Kurakawa T."/>
            <person name="Okumura R."/>
            <person name="Kayama H."/>
            <person name="Murakami M."/>
            <person name="Sakaguchi T."/>
            <person name="Das B."/>
            <person name="Nakamura S."/>
            <person name="Okada Y."/>
            <person name="Kumanogoh A."/>
            <person name="Takeda K."/>
        </authorList>
    </citation>
    <scope>NUCLEOTIDE SEQUENCE</scope>
    <source>
        <strain evidence="2">H019-1</strain>
    </source>
</reference>
<organism evidence="2 3">
    <name type="scientific">Segatella copri</name>
    <dbReference type="NCBI Taxonomy" id="165179"/>
    <lineage>
        <taxon>Bacteria</taxon>
        <taxon>Pseudomonadati</taxon>
        <taxon>Bacteroidota</taxon>
        <taxon>Bacteroidia</taxon>
        <taxon>Bacteroidales</taxon>
        <taxon>Prevotellaceae</taxon>
        <taxon>Segatella</taxon>
    </lineage>
</organism>
<sequence>MQYNKQYTAPSELLRIMEGRGLDCSDVSDAEALLKSIGYYRLSGYLYPFLKIPKEEHLFKVKSSLGKAIQLYDFDRDLRLLIFNQIERIEIAVRSAIVNISCAETNDVFWMTNSSCFAHLDKFSKTKSLIDKELQNTREDFINHFNHVYDNPYPPSWMISEIIPLVVLTRIYENIASNQLRKKIARYFGLTVPVFISWMTIITLTRNTCCHHARLWNRYLSLRALAMNRPSFPWVSNDVVQGKVFFTLCILKHFIDVVYPRNSFKQDLVELLKKYPIVDTKAMGFPEKWQEQQLWQ</sequence>
<keyword evidence="1" id="KW-1133">Transmembrane helix</keyword>
<dbReference type="Proteomes" id="UP001209417">
    <property type="component" value="Unassembled WGS sequence"/>
</dbReference>
<accession>A0AAW5U7X6</accession>
<evidence type="ECO:0000256" key="1">
    <source>
        <dbReference type="SAM" id="Phobius"/>
    </source>
</evidence>
<comment type="caution">
    <text evidence="2">The sequence shown here is derived from an EMBL/GenBank/DDBJ whole genome shotgun (WGS) entry which is preliminary data.</text>
</comment>
<name>A0AAW5U7X6_9BACT</name>
<proteinExistence type="predicted"/>
<dbReference type="InterPro" id="IPR011664">
    <property type="entry name" value="Abi_system_AbiD/AbiF-like"/>
</dbReference>
<keyword evidence="1" id="KW-0472">Membrane</keyword>
<keyword evidence="1" id="KW-0812">Transmembrane</keyword>
<protein>
    <submittedName>
        <fullName evidence="2">Abi family protein</fullName>
    </submittedName>
</protein>
<dbReference type="AlphaFoldDB" id="A0AAW5U7X6"/>
<evidence type="ECO:0000313" key="3">
    <source>
        <dbReference type="Proteomes" id="UP001209417"/>
    </source>
</evidence>
<dbReference type="Pfam" id="PF07751">
    <property type="entry name" value="Abi_2"/>
    <property type="match status" value="1"/>
</dbReference>
<gene>
    <name evidence="2" type="ORF">ONT19_08350</name>
</gene>
<dbReference type="EMBL" id="JAPDVG010000001">
    <property type="protein sequence ID" value="MCW4131600.1"/>
    <property type="molecule type" value="Genomic_DNA"/>
</dbReference>